<sequence>MSDDAVSPEEVRHVAELARVGLEDDEVDQFTRQFADILEYFETLDEVPEVDREADLVNVMRPDEERDSLDSEEALRNAPETEDGYFKGPNVS</sequence>
<evidence type="ECO:0000313" key="3">
    <source>
        <dbReference type="EMBL" id="SFB99073.1"/>
    </source>
</evidence>
<keyword evidence="3" id="KW-0808">Transferase</keyword>
<keyword evidence="1" id="KW-0547">Nucleotide-binding</keyword>
<dbReference type="Pfam" id="PF02686">
    <property type="entry name" value="GatC"/>
    <property type="match status" value="1"/>
</dbReference>
<evidence type="ECO:0000256" key="1">
    <source>
        <dbReference type="HAMAP-Rule" id="MF_00122"/>
    </source>
</evidence>
<comment type="subunit">
    <text evidence="1">Heterotrimer of A, B and C subunits.</text>
</comment>
<feature type="region of interest" description="Disordered" evidence="2">
    <location>
        <begin position="61"/>
        <end position="92"/>
    </location>
</feature>
<dbReference type="RefSeq" id="WP_089787046.1">
    <property type="nucleotide sequence ID" value="NZ_FOKW01000003.1"/>
</dbReference>
<dbReference type="SUPFAM" id="SSF141000">
    <property type="entry name" value="Glu-tRNAGln amidotransferase C subunit"/>
    <property type="match status" value="1"/>
</dbReference>
<accession>A0A1I1FPR2</accession>
<dbReference type="EC" id="6.3.5.-" evidence="1"/>
<organism evidence="3 4">
    <name type="scientific">Natronobacterium haloterrestre</name>
    <name type="common">Halobiforma haloterrestris</name>
    <dbReference type="NCBI Taxonomy" id="148448"/>
    <lineage>
        <taxon>Archaea</taxon>
        <taxon>Methanobacteriati</taxon>
        <taxon>Methanobacteriota</taxon>
        <taxon>Stenosarchaea group</taxon>
        <taxon>Halobacteria</taxon>
        <taxon>Halobacteriales</taxon>
        <taxon>Natrialbaceae</taxon>
        <taxon>Natronobacterium</taxon>
    </lineage>
</organism>
<comment type="catalytic activity">
    <reaction evidence="1">
        <text>L-glutamyl-tRNA(Gln) + L-glutamine + ATP + H2O = L-glutaminyl-tRNA(Gln) + L-glutamate + ADP + phosphate + H(+)</text>
        <dbReference type="Rhea" id="RHEA:17521"/>
        <dbReference type="Rhea" id="RHEA-COMP:9681"/>
        <dbReference type="Rhea" id="RHEA-COMP:9684"/>
        <dbReference type="ChEBI" id="CHEBI:15377"/>
        <dbReference type="ChEBI" id="CHEBI:15378"/>
        <dbReference type="ChEBI" id="CHEBI:29985"/>
        <dbReference type="ChEBI" id="CHEBI:30616"/>
        <dbReference type="ChEBI" id="CHEBI:43474"/>
        <dbReference type="ChEBI" id="CHEBI:58359"/>
        <dbReference type="ChEBI" id="CHEBI:78520"/>
        <dbReference type="ChEBI" id="CHEBI:78521"/>
        <dbReference type="ChEBI" id="CHEBI:456216"/>
    </reaction>
</comment>
<reference evidence="4" key="1">
    <citation type="submission" date="2016-10" db="EMBL/GenBank/DDBJ databases">
        <authorList>
            <person name="Varghese N."/>
            <person name="Submissions S."/>
        </authorList>
    </citation>
    <scope>NUCLEOTIDE SEQUENCE [LARGE SCALE GENOMIC DNA]</scope>
    <source>
        <strain evidence="4">DSM 13078</strain>
    </source>
</reference>
<name>A0A1I1FPR2_NATHA</name>
<gene>
    <name evidence="1" type="primary">gatC</name>
    <name evidence="3" type="ORF">SAMN05444422_103387</name>
</gene>
<dbReference type="GO" id="GO:0005524">
    <property type="term" value="F:ATP binding"/>
    <property type="evidence" value="ECO:0007669"/>
    <property type="project" value="UniProtKB-KW"/>
</dbReference>
<dbReference type="PANTHER" id="PTHR15004:SF0">
    <property type="entry name" value="GLUTAMYL-TRNA(GLN) AMIDOTRANSFERASE SUBUNIT C, MITOCHONDRIAL"/>
    <property type="match status" value="1"/>
</dbReference>
<dbReference type="GO" id="GO:0050567">
    <property type="term" value="F:glutaminyl-tRNA synthase (glutamine-hydrolyzing) activity"/>
    <property type="evidence" value="ECO:0007669"/>
    <property type="project" value="UniProtKB-UniRule"/>
</dbReference>
<dbReference type="GO" id="GO:0006450">
    <property type="term" value="P:regulation of translational fidelity"/>
    <property type="evidence" value="ECO:0007669"/>
    <property type="project" value="InterPro"/>
</dbReference>
<dbReference type="GO" id="GO:0006412">
    <property type="term" value="P:translation"/>
    <property type="evidence" value="ECO:0007669"/>
    <property type="project" value="UniProtKB-UniRule"/>
</dbReference>
<keyword evidence="4" id="KW-1185">Reference proteome</keyword>
<proteinExistence type="inferred from homology"/>
<dbReference type="GO" id="GO:0070681">
    <property type="term" value="P:glutaminyl-tRNAGln biosynthesis via transamidation"/>
    <property type="evidence" value="ECO:0007669"/>
    <property type="project" value="TreeGrafter"/>
</dbReference>
<dbReference type="Gene3D" id="1.10.20.60">
    <property type="entry name" value="Glu-tRNAGln amidotransferase C subunit, N-terminal domain"/>
    <property type="match status" value="1"/>
</dbReference>
<comment type="catalytic activity">
    <reaction evidence="1">
        <text>L-aspartyl-tRNA(Asn) + L-glutamine + ATP + H2O = L-asparaginyl-tRNA(Asn) + L-glutamate + ADP + phosphate + 2 H(+)</text>
        <dbReference type="Rhea" id="RHEA:14513"/>
        <dbReference type="Rhea" id="RHEA-COMP:9674"/>
        <dbReference type="Rhea" id="RHEA-COMP:9677"/>
        <dbReference type="ChEBI" id="CHEBI:15377"/>
        <dbReference type="ChEBI" id="CHEBI:15378"/>
        <dbReference type="ChEBI" id="CHEBI:29985"/>
        <dbReference type="ChEBI" id="CHEBI:30616"/>
        <dbReference type="ChEBI" id="CHEBI:43474"/>
        <dbReference type="ChEBI" id="CHEBI:58359"/>
        <dbReference type="ChEBI" id="CHEBI:78515"/>
        <dbReference type="ChEBI" id="CHEBI:78516"/>
        <dbReference type="ChEBI" id="CHEBI:456216"/>
    </reaction>
</comment>
<dbReference type="NCBIfam" id="TIGR00135">
    <property type="entry name" value="gatC"/>
    <property type="match status" value="1"/>
</dbReference>
<keyword evidence="1" id="KW-0648">Protein biosynthesis</keyword>
<dbReference type="OrthoDB" id="15210at2157"/>
<dbReference type="AlphaFoldDB" id="A0A1I1FPR2"/>
<protein>
    <recommendedName>
        <fullName evidence="1">Aspartyl/glutamyl-tRNA(Asn/Gln) amidotransferase subunit C</fullName>
        <shortName evidence="1">Asp/Glu-ADT subunit C</shortName>
        <ecNumber evidence="1">6.3.5.-</ecNumber>
    </recommendedName>
</protein>
<dbReference type="EMBL" id="FOKW01000003">
    <property type="protein sequence ID" value="SFB99073.1"/>
    <property type="molecule type" value="Genomic_DNA"/>
</dbReference>
<dbReference type="HAMAP" id="MF_00122">
    <property type="entry name" value="GatC"/>
    <property type="match status" value="1"/>
</dbReference>
<keyword evidence="1" id="KW-0436">Ligase</keyword>
<dbReference type="GO" id="GO:0016740">
    <property type="term" value="F:transferase activity"/>
    <property type="evidence" value="ECO:0007669"/>
    <property type="project" value="UniProtKB-KW"/>
</dbReference>
<dbReference type="Proteomes" id="UP000199161">
    <property type="component" value="Unassembled WGS sequence"/>
</dbReference>
<dbReference type="PANTHER" id="PTHR15004">
    <property type="entry name" value="GLUTAMYL-TRNA(GLN) AMIDOTRANSFERASE SUBUNIT C, MITOCHONDRIAL"/>
    <property type="match status" value="1"/>
</dbReference>
<keyword evidence="1" id="KW-0067">ATP-binding</keyword>
<dbReference type="GO" id="GO:0050566">
    <property type="term" value="F:asparaginyl-tRNA synthase (glutamine-hydrolyzing) activity"/>
    <property type="evidence" value="ECO:0007669"/>
    <property type="project" value="RHEA"/>
</dbReference>
<comment type="function">
    <text evidence="1">Allows the formation of correctly charged Asn-tRNA(Asn) or Gln-tRNA(Gln) through the transamidation of misacylated Asp-tRNA(Asn) or Glu-tRNA(Gln) in organisms which lack either or both of asparaginyl-tRNA or glutaminyl-tRNA synthetases. The reaction takes place in the presence of glutamine and ATP through an activated phospho-Asp-tRNA(Asn) or phospho-Glu-tRNA(Gln).</text>
</comment>
<evidence type="ECO:0000256" key="2">
    <source>
        <dbReference type="SAM" id="MobiDB-lite"/>
    </source>
</evidence>
<dbReference type="InterPro" id="IPR003837">
    <property type="entry name" value="GatC"/>
</dbReference>
<evidence type="ECO:0000313" key="4">
    <source>
        <dbReference type="Proteomes" id="UP000199161"/>
    </source>
</evidence>
<dbReference type="InterPro" id="IPR036113">
    <property type="entry name" value="Asp/Glu-ADT_sf_sub_c"/>
</dbReference>
<comment type="similarity">
    <text evidence="1">Belongs to the GatC family.</text>
</comment>